<dbReference type="Proteomes" id="UP000717696">
    <property type="component" value="Unassembled WGS sequence"/>
</dbReference>
<proteinExistence type="predicted"/>
<evidence type="ECO:0000313" key="1">
    <source>
        <dbReference type="EMBL" id="KAH7119496.1"/>
    </source>
</evidence>
<name>A0A9P9DHV3_9HYPO</name>
<sequence length="211" mass="24277">MYSELSNSGGDAVTLISIDTSPGHILSILRSIWPSEKPGFMSFDEDPAAIELCEALVHINVQSSNDEKQNVLRILRELWPFINPDGLSFDQDPVTIAFHQTLYGLHHVHEESDNLCTSVFHTIYPSQHAEREDSQHLYVPLLWDQVYEGNTEIYLRHEWLEVFQGCEEYSRSDDLMDSVPSFTDDSDIEELMDSVPDLLFADEMDFEDFEE</sequence>
<accession>A0A9P9DHV3</accession>
<evidence type="ECO:0000313" key="2">
    <source>
        <dbReference type="Proteomes" id="UP000717696"/>
    </source>
</evidence>
<reference evidence="1" key="1">
    <citation type="journal article" date="2021" name="Nat. Commun.">
        <title>Genetic determinants of endophytism in the Arabidopsis root mycobiome.</title>
        <authorList>
            <person name="Mesny F."/>
            <person name="Miyauchi S."/>
            <person name="Thiergart T."/>
            <person name="Pickel B."/>
            <person name="Atanasova L."/>
            <person name="Karlsson M."/>
            <person name="Huettel B."/>
            <person name="Barry K.W."/>
            <person name="Haridas S."/>
            <person name="Chen C."/>
            <person name="Bauer D."/>
            <person name="Andreopoulos W."/>
            <person name="Pangilinan J."/>
            <person name="LaButti K."/>
            <person name="Riley R."/>
            <person name="Lipzen A."/>
            <person name="Clum A."/>
            <person name="Drula E."/>
            <person name="Henrissat B."/>
            <person name="Kohler A."/>
            <person name="Grigoriev I.V."/>
            <person name="Martin F.M."/>
            <person name="Hacquard S."/>
        </authorList>
    </citation>
    <scope>NUCLEOTIDE SEQUENCE</scope>
    <source>
        <strain evidence="1">MPI-CAGE-AT-0021</strain>
    </source>
</reference>
<keyword evidence="2" id="KW-1185">Reference proteome</keyword>
<dbReference type="AlphaFoldDB" id="A0A9P9DHV3"/>
<gene>
    <name evidence="1" type="ORF">B0J13DRAFT_532581</name>
</gene>
<protein>
    <submittedName>
        <fullName evidence="1">Uncharacterized protein</fullName>
    </submittedName>
</protein>
<organism evidence="1 2">
    <name type="scientific">Dactylonectria estremocensis</name>
    <dbReference type="NCBI Taxonomy" id="1079267"/>
    <lineage>
        <taxon>Eukaryota</taxon>
        <taxon>Fungi</taxon>
        <taxon>Dikarya</taxon>
        <taxon>Ascomycota</taxon>
        <taxon>Pezizomycotina</taxon>
        <taxon>Sordariomycetes</taxon>
        <taxon>Hypocreomycetidae</taxon>
        <taxon>Hypocreales</taxon>
        <taxon>Nectriaceae</taxon>
        <taxon>Dactylonectria</taxon>
    </lineage>
</organism>
<comment type="caution">
    <text evidence="1">The sequence shown here is derived from an EMBL/GenBank/DDBJ whole genome shotgun (WGS) entry which is preliminary data.</text>
</comment>
<dbReference type="EMBL" id="JAGMUU010000030">
    <property type="protein sequence ID" value="KAH7119496.1"/>
    <property type="molecule type" value="Genomic_DNA"/>
</dbReference>